<accession>A0A423SMG2</accession>
<feature type="compositionally biased region" description="Polar residues" evidence="1">
    <location>
        <begin position="20"/>
        <end position="34"/>
    </location>
</feature>
<evidence type="ECO:0000256" key="1">
    <source>
        <dbReference type="SAM" id="MobiDB-lite"/>
    </source>
</evidence>
<protein>
    <submittedName>
        <fullName evidence="2">Uncharacterized protein</fullName>
    </submittedName>
</protein>
<dbReference type="AlphaFoldDB" id="A0A423SMG2"/>
<evidence type="ECO:0000313" key="2">
    <source>
        <dbReference type="EMBL" id="ROT65329.1"/>
    </source>
</evidence>
<evidence type="ECO:0000313" key="3">
    <source>
        <dbReference type="Proteomes" id="UP000283509"/>
    </source>
</evidence>
<name>A0A423SMG2_PENVA</name>
<feature type="compositionally biased region" description="Pro residues" evidence="1">
    <location>
        <begin position="103"/>
        <end position="112"/>
    </location>
</feature>
<organism evidence="2 3">
    <name type="scientific">Penaeus vannamei</name>
    <name type="common">Whiteleg shrimp</name>
    <name type="synonym">Litopenaeus vannamei</name>
    <dbReference type="NCBI Taxonomy" id="6689"/>
    <lineage>
        <taxon>Eukaryota</taxon>
        <taxon>Metazoa</taxon>
        <taxon>Ecdysozoa</taxon>
        <taxon>Arthropoda</taxon>
        <taxon>Crustacea</taxon>
        <taxon>Multicrustacea</taxon>
        <taxon>Malacostraca</taxon>
        <taxon>Eumalacostraca</taxon>
        <taxon>Eucarida</taxon>
        <taxon>Decapoda</taxon>
        <taxon>Dendrobranchiata</taxon>
        <taxon>Penaeoidea</taxon>
        <taxon>Penaeidae</taxon>
        <taxon>Penaeus</taxon>
    </lineage>
</organism>
<feature type="compositionally biased region" description="Pro residues" evidence="1">
    <location>
        <begin position="368"/>
        <end position="377"/>
    </location>
</feature>
<reference evidence="2 3" key="1">
    <citation type="submission" date="2018-04" db="EMBL/GenBank/DDBJ databases">
        <authorList>
            <person name="Zhang X."/>
            <person name="Yuan J."/>
            <person name="Li F."/>
            <person name="Xiang J."/>
        </authorList>
    </citation>
    <scope>NUCLEOTIDE SEQUENCE [LARGE SCALE GENOMIC DNA]</scope>
    <source>
        <tissue evidence="2">Muscle</tissue>
    </source>
</reference>
<comment type="caution">
    <text evidence="2">The sequence shown here is derived from an EMBL/GenBank/DDBJ whole genome shotgun (WGS) entry which is preliminary data.</text>
</comment>
<keyword evidence="3" id="KW-1185">Reference proteome</keyword>
<proteinExistence type="predicted"/>
<feature type="compositionally biased region" description="Polar residues" evidence="1">
    <location>
        <begin position="380"/>
        <end position="389"/>
    </location>
</feature>
<feature type="region of interest" description="Disordered" evidence="1">
    <location>
        <begin position="347"/>
        <end position="389"/>
    </location>
</feature>
<reference evidence="2 3" key="2">
    <citation type="submission" date="2019-01" db="EMBL/GenBank/DDBJ databases">
        <title>The decoding of complex shrimp genome reveals the adaptation for benthos swimmer, frequently molting mechanism and breeding impact on genome.</title>
        <authorList>
            <person name="Sun Y."/>
            <person name="Gao Y."/>
            <person name="Yu Y."/>
        </authorList>
    </citation>
    <scope>NUCLEOTIDE SEQUENCE [LARGE SCALE GENOMIC DNA]</scope>
    <source>
        <tissue evidence="2">Muscle</tissue>
    </source>
</reference>
<feature type="region of interest" description="Disordered" evidence="1">
    <location>
        <begin position="1"/>
        <end position="47"/>
    </location>
</feature>
<feature type="compositionally biased region" description="Basic and acidic residues" evidence="1">
    <location>
        <begin position="243"/>
        <end position="255"/>
    </location>
</feature>
<feature type="compositionally biased region" description="Basic and acidic residues" evidence="1">
    <location>
        <begin position="150"/>
        <end position="168"/>
    </location>
</feature>
<feature type="compositionally biased region" description="Low complexity" evidence="1">
    <location>
        <begin position="126"/>
        <end position="139"/>
    </location>
</feature>
<sequence length="399" mass="43304">MQRPRQRGRGGGQPRPGRASRQTLSLSSRPTAQGSRRALGPRVHSAAPLTPAHSAASLPLPLCMRTIRPVDRIQYRGTRAHRGRAAAPLAVSMQPRPCHLSHAPPPRTPFPSSPSRSQPNTRIEVSYPSSHPNSPSSYNTENMQMSFSAHGHDCTREREKKKEEEVARSKVAPLSLATAGLRITPPSPGLRRRPLGPCGFCEASPSSSAAVMTGLADGPRTPSAHRARFRGDGGVRAGGVLTRGKDLAEERPERARSRRAAGGRLKAGRPGGGNSRGSRSHGHSHAKKYQGQQLIPGGRQGSDRVDARREAALTTKRVSGRRWEHLDARHGETASICADYDLQRVNSKVTEEHKSQDSSHFSSSFLPFSPPPFPSPAPGRQSTCRTPSLTNYLYNHERL</sequence>
<feature type="region of interest" description="Disordered" evidence="1">
    <location>
        <begin position="217"/>
        <end position="307"/>
    </location>
</feature>
<gene>
    <name evidence="2" type="ORF">C7M84_016705</name>
</gene>
<feature type="region of interest" description="Disordered" evidence="1">
    <location>
        <begin position="79"/>
        <end position="171"/>
    </location>
</feature>
<dbReference type="Proteomes" id="UP000283509">
    <property type="component" value="Unassembled WGS sequence"/>
</dbReference>
<dbReference type="EMBL" id="QCYY01003099">
    <property type="protein sequence ID" value="ROT65329.1"/>
    <property type="molecule type" value="Genomic_DNA"/>
</dbReference>
<feature type="compositionally biased region" description="Basic residues" evidence="1">
    <location>
        <begin position="278"/>
        <end position="288"/>
    </location>
</feature>
<feature type="compositionally biased region" description="Low complexity" evidence="1">
    <location>
        <begin position="358"/>
        <end position="367"/>
    </location>
</feature>